<evidence type="ECO:0000259" key="3">
    <source>
        <dbReference type="PROSITE" id="PS51840"/>
    </source>
</evidence>
<organism evidence="4 5">
    <name type="scientific">Canna indica</name>
    <name type="common">Indian-shot</name>
    <dbReference type="NCBI Taxonomy" id="4628"/>
    <lineage>
        <taxon>Eukaryota</taxon>
        <taxon>Viridiplantae</taxon>
        <taxon>Streptophyta</taxon>
        <taxon>Embryophyta</taxon>
        <taxon>Tracheophyta</taxon>
        <taxon>Spermatophyta</taxon>
        <taxon>Magnoliopsida</taxon>
        <taxon>Liliopsida</taxon>
        <taxon>Zingiberales</taxon>
        <taxon>Cannaceae</taxon>
        <taxon>Canna</taxon>
    </lineage>
</organism>
<feature type="coiled-coil region" evidence="1">
    <location>
        <begin position="737"/>
        <end position="926"/>
    </location>
</feature>
<accession>A0AAQ3QES4</accession>
<keyword evidence="1" id="KW-0175">Coiled coil</keyword>
<dbReference type="EMBL" id="CP136895">
    <property type="protein sequence ID" value="WOL10101.1"/>
    <property type="molecule type" value="Genomic_DNA"/>
</dbReference>
<protein>
    <submittedName>
        <fullName evidence="4">Myosin-2 heavy chain-like isoform X1</fullName>
    </submittedName>
</protein>
<feature type="region of interest" description="Disordered" evidence="2">
    <location>
        <begin position="146"/>
        <end position="274"/>
    </location>
</feature>
<dbReference type="PROSITE" id="PS51840">
    <property type="entry name" value="C2_NT"/>
    <property type="match status" value="1"/>
</dbReference>
<evidence type="ECO:0000256" key="2">
    <source>
        <dbReference type="SAM" id="MobiDB-lite"/>
    </source>
</evidence>
<feature type="compositionally biased region" description="Basic and acidic residues" evidence="2">
    <location>
        <begin position="166"/>
        <end position="177"/>
    </location>
</feature>
<reference evidence="4 5" key="1">
    <citation type="submission" date="2023-10" db="EMBL/GenBank/DDBJ databases">
        <title>Chromosome-scale genome assembly provides insights into flower coloration mechanisms of Canna indica.</title>
        <authorList>
            <person name="Li C."/>
        </authorList>
    </citation>
    <scope>NUCLEOTIDE SEQUENCE [LARGE SCALE GENOMIC DNA]</scope>
    <source>
        <tissue evidence="4">Flower</tissue>
    </source>
</reference>
<feature type="coiled-coil region" evidence="1">
    <location>
        <begin position="956"/>
        <end position="1029"/>
    </location>
</feature>
<name>A0AAQ3QES4_9LILI</name>
<dbReference type="InterPro" id="IPR019448">
    <property type="entry name" value="NT-C2"/>
</dbReference>
<dbReference type="PANTHER" id="PTHR47270">
    <property type="entry name" value="PROTEIN MLP1-LIKE"/>
    <property type="match status" value="1"/>
</dbReference>
<evidence type="ECO:0000256" key="1">
    <source>
        <dbReference type="SAM" id="Coils"/>
    </source>
</evidence>
<feature type="coiled-coil region" evidence="1">
    <location>
        <begin position="306"/>
        <end position="543"/>
    </location>
</feature>
<feature type="coiled-coil region" evidence="1">
    <location>
        <begin position="1090"/>
        <end position="1162"/>
    </location>
</feature>
<feature type="compositionally biased region" description="Basic and acidic residues" evidence="2">
    <location>
        <begin position="1287"/>
        <end position="1305"/>
    </location>
</feature>
<gene>
    <name evidence="4" type="ORF">Cni_G18855</name>
</gene>
<feature type="compositionally biased region" description="Low complexity" evidence="2">
    <location>
        <begin position="208"/>
        <end position="219"/>
    </location>
</feature>
<dbReference type="Proteomes" id="UP001327560">
    <property type="component" value="Chromosome 6"/>
</dbReference>
<feature type="compositionally biased region" description="Polar residues" evidence="2">
    <location>
        <begin position="180"/>
        <end position="193"/>
    </location>
</feature>
<feature type="compositionally biased region" description="Low complexity" evidence="2">
    <location>
        <begin position="261"/>
        <end position="274"/>
    </location>
</feature>
<dbReference type="Gene3D" id="1.20.5.170">
    <property type="match status" value="1"/>
</dbReference>
<evidence type="ECO:0000313" key="5">
    <source>
        <dbReference type="Proteomes" id="UP001327560"/>
    </source>
</evidence>
<dbReference type="PANTHER" id="PTHR47270:SF3">
    <property type="entry name" value="HYPOTETICAL PROTEIN"/>
    <property type="match status" value="1"/>
</dbReference>
<feature type="region of interest" description="Disordered" evidence="2">
    <location>
        <begin position="1287"/>
        <end position="1306"/>
    </location>
</feature>
<feature type="domain" description="C2 NT-type" evidence="3">
    <location>
        <begin position="6"/>
        <end position="139"/>
    </location>
</feature>
<keyword evidence="5" id="KW-1185">Reference proteome</keyword>
<evidence type="ECO:0000313" key="4">
    <source>
        <dbReference type="EMBL" id="WOL10101.1"/>
    </source>
</evidence>
<sequence length="1353" mass="154338">MFKLHRHRSDKFGDKIEFKLSNLQAIKVPRGWDRLLLSIISVQSGKVIARTGKATVRSGNCQWTETESIWVSQDDATKELEECQFKIVVSLASSRSAILGEVILNLTDHLTNEDSGPLFLPLKKCDSGTTLQVKIQCSNPKSKFRVGISGKRTNSHLEENNNNEDLDSKSDGSDHRVNMSVRSSPSNRLSNTSHPDESGNRETYFSASGSHHSSDSGDSFGRAAFSPKNNLNGGRHVGRQDSSGSHISAAYSAGPADEPLRSNPSSFNSRASGSSAYNQWQDLTVQASDNGLKTPSLRPSDSSKDLAEAAEEIEELHDEVKMWERHSKQLKADLDVLKKEISEKSKHQANLDKQLSAVYNERDSLKLEVEQLKAALEESISKKSDSCSVNNEDMVHMQKELEDELKFQKESNANLTQQLRQTQESNIELVSILQELEEIIEKQKLEIANLSQENHAGGDGYRNNKSLDNAVEWERKLALKEEEITKLEEKLYNIVNNEQQNDSLSDVVHSDLINEIEVLRSKVNELERDCTELTDENLELIFKLKESEKGNHLHSSRSEMLCDRASSDNYEFEKVLENVLTGMDKQIRLALAQAKNLFSNDSSDADNAFGSMNDIEFPGTDLMVESIDKRLHELNDLLRESICSFSVLETEKAEKKTNDKESIEDEFQSTLFLKEQDVNRLQCSNKELEDLVCILQKEKCQLEQDLASVHREYTDTSKHLQDVEHNLLVLTGSVEFNASANKALERKSTELESCKNELELHVSELEQENVNLSERISGLEAQLRYLTNEQESNRLELEDYRSLATDLKHEVEDQKAEMEIQKTELKQKLQESQKRLSEVLEESDLSNRSNSKLQGTIENLIEECSSLQKLNEDLKRQKLELHQHITHLEVELDESKKKNIAFCTQVDLLEVKLSSMQKEIASKEKSLLSQLEKIFQDHKEHEERIGKAHILLNKMELEKAVEVENLEKEIANLSSQMSSNHDDQEKIASDAVCEASLLRSDKAKLECNLQEVNSKVKIFEADLENHRQESKIKIQGLVDLLNASKQSEEMLMADIEHMQRTIDSVKSSEENYRKMASDMELKLKGSEYEKQQVLEEISALKTQLQKMTHLQNSVLDLKSSLDEANFEKRKSEELLKSLSEEYEELKGEKESLMEKVSNMQMAISNGQDDRRSRIVLQGKLLRLESDLSVKEASYAQEAELKNELNRIKRTNSEYQRKVQSLEQENVELIEKVQNMEKELMLRKTSYSDKKVSSEGVDHDSKIVGTQLTEAVQANSMSEMQLKRVISEKQVDHPEEPKKTVNDNTDKISSLEAELKDMKERFLSMSLQYAEVEAQREELVMQLKSVKKEKRWFS</sequence>
<proteinExistence type="predicted"/>
<feature type="coiled-coil region" evidence="1">
    <location>
        <begin position="1190"/>
        <end position="1238"/>
    </location>
</feature>